<name>A0A858RI85_9BACT</name>
<evidence type="ECO:0000313" key="7">
    <source>
        <dbReference type="EMBL" id="QJE95930.1"/>
    </source>
</evidence>
<dbReference type="PANTHER" id="PTHR15910:SF1">
    <property type="entry name" value="ARCHAEMETZINCIN-2"/>
    <property type="match status" value="1"/>
</dbReference>
<dbReference type="InterPro" id="IPR024079">
    <property type="entry name" value="MetalloPept_cat_dom_sf"/>
</dbReference>
<evidence type="ECO:0008006" key="9">
    <source>
        <dbReference type="Google" id="ProtNLM"/>
    </source>
</evidence>
<dbReference type="RefSeq" id="WP_169454243.1">
    <property type="nucleotide sequence ID" value="NZ_CP051774.1"/>
</dbReference>
<proteinExistence type="predicted"/>
<keyword evidence="6" id="KW-0482">Metalloprotease</keyword>
<protein>
    <recommendedName>
        <fullName evidence="9">Zn-dependent protease</fullName>
    </recommendedName>
</protein>
<dbReference type="GO" id="GO:0046872">
    <property type="term" value="F:metal ion binding"/>
    <property type="evidence" value="ECO:0007669"/>
    <property type="project" value="UniProtKB-KW"/>
</dbReference>
<dbReference type="SUPFAM" id="SSF55486">
    <property type="entry name" value="Metalloproteases ('zincins'), catalytic domain"/>
    <property type="match status" value="1"/>
</dbReference>
<evidence type="ECO:0000256" key="5">
    <source>
        <dbReference type="ARBA" id="ARBA00022833"/>
    </source>
</evidence>
<evidence type="ECO:0000256" key="1">
    <source>
        <dbReference type="ARBA" id="ARBA00001947"/>
    </source>
</evidence>
<keyword evidence="8" id="KW-1185">Reference proteome</keyword>
<dbReference type="Gene3D" id="3.40.390.10">
    <property type="entry name" value="Collagenase (Catalytic Domain)"/>
    <property type="match status" value="1"/>
</dbReference>
<evidence type="ECO:0000256" key="2">
    <source>
        <dbReference type="ARBA" id="ARBA00022670"/>
    </source>
</evidence>
<dbReference type="KEGG" id="luo:HHL09_09090"/>
<keyword evidence="3" id="KW-0479">Metal-binding</keyword>
<evidence type="ECO:0000256" key="3">
    <source>
        <dbReference type="ARBA" id="ARBA00022723"/>
    </source>
</evidence>
<dbReference type="PANTHER" id="PTHR15910">
    <property type="entry name" value="ARCHAEMETZINCIN"/>
    <property type="match status" value="1"/>
</dbReference>
<reference evidence="7 8" key="1">
    <citation type="submission" date="2020-04" db="EMBL/GenBank/DDBJ databases">
        <title>Luteolibacter sp. G-1-1-1 isolated from soil.</title>
        <authorList>
            <person name="Dahal R.H."/>
        </authorList>
    </citation>
    <scope>NUCLEOTIDE SEQUENCE [LARGE SCALE GENOMIC DNA]</scope>
    <source>
        <strain evidence="7 8">G-1-1-1</strain>
    </source>
</reference>
<keyword evidence="4" id="KW-0378">Hydrolase</keyword>
<evidence type="ECO:0000256" key="6">
    <source>
        <dbReference type="ARBA" id="ARBA00023049"/>
    </source>
</evidence>
<dbReference type="InterPro" id="IPR012962">
    <property type="entry name" value="Pept_M54_archaemetzincn"/>
</dbReference>
<accession>A0A858RI85</accession>
<gene>
    <name evidence="7" type="ORF">HHL09_09090</name>
</gene>
<dbReference type="Pfam" id="PF07998">
    <property type="entry name" value="Peptidase_M54"/>
    <property type="match status" value="1"/>
</dbReference>
<dbReference type="Proteomes" id="UP000501812">
    <property type="component" value="Chromosome"/>
</dbReference>
<evidence type="ECO:0000313" key="8">
    <source>
        <dbReference type="Proteomes" id="UP000501812"/>
    </source>
</evidence>
<comment type="cofactor">
    <cofactor evidence="1">
        <name>Zn(2+)</name>
        <dbReference type="ChEBI" id="CHEBI:29105"/>
    </cofactor>
</comment>
<dbReference type="CDD" id="cd11375">
    <property type="entry name" value="Peptidase_M54"/>
    <property type="match status" value="1"/>
</dbReference>
<dbReference type="EMBL" id="CP051774">
    <property type="protein sequence ID" value="QJE95930.1"/>
    <property type="molecule type" value="Genomic_DNA"/>
</dbReference>
<dbReference type="GO" id="GO:0006508">
    <property type="term" value="P:proteolysis"/>
    <property type="evidence" value="ECO:0007669"/>
    <property type="project" value="UniProtKB-KW"/>
</dbReference>
<keyword evidence="2" id="KW-0645">Protease</keyword>
<sequence>MWFPLATLLASFGVALMAFEVPDKARRTSAAGSLLSLSPKLRRAFSDQGEFKPKSEPTGFDWLGQHEEPGQTFDQYLASRPNIPGSVRKKLYILPIGEFEKGIAPDLEKLKSYTAAYYHPLKVEMLPVISDAAVPAKERTNQGKKQWKSTDILDWLPKKLPSDGYAMIAVTMTDLYPDEAWNFVFGQASLRERVGIFSFARYHPKWSGGEANAGTEKLVLRRATKILTHEMGHMFGIRHCIHYECNMNGANHLEEADATPMNLCPVCLRKLYYAVRFNPVERYGEMLRFYTANGFEEEATWTRQRIGAIEVAAD</sequence>
<evidence type="ECO:0000256" key="4">
    <source>
        <dbReference type="ARBA" id="ARBA00022801"/>
    </source>
</evidence>
<dbReference type="GO" id="GO:0008237">
    <property type="term" value="F:metallopeptidase activity"/>
    <property type="evidence" value="ECO:0007669"/>
    <property type="project" value="UniProtKB-KW"/>
</dbReference>
<organism evidence="7 8">
    <name type="scientific">Luteolibacter luteus</name>
    <dbReference type="NCBI Taxonomy" id="2728835"/>
    <lineage>
        <taxon>Bacteria</taxon>
        <taxon>Pseudomonadati</taxon>
        <taxon>Verrucomicrobiota</taxon>
        <taxon>Verrucomicrobiia</taxon>
        <taxon>Verrucomicrobiales</taxon>
        <taxon>Verrucomicrobiaceae</taxon>
        <taxon>Luteolibacter</taxon>
    </lineage>
</organism>
<dbReference type="AlphaFoldDB" id="A0A858RI85"/>
<keyword evidence="5" id="KW-0862">Zinc</keyword>